<dbReference type="InterPro" id="IPR029787">
    <property type="entry name" value="Nucleotide_cyclase"/>
</dbReference>
<dbReference type="EC" id="2.7.7.65" evidence="3"/>
<dbReference type="SMART" id="SM00267">
    <property type="entry name" value="GGDEF"/>
    <property type="match status" value="1"/>
</dbReference>
<keyword evidence="4" id="KW-1185">Reference proteome</keyword>
<organism evidence="3 4">
    <name type="scientific">Solibaculum intestinale</name>
    <dbReference type="NCBI Taxonomy" id="3133165"/>
    <lineage>
        <taxon>Bacteria</taxon>
        <taxon>Bacillati</taxon>
        <taxon>Bacillota</taxon>
        <taxon>Clostridia</taxon>
        <taxon>Eubacteriales</taxon>
        <taxon>Oscillospiraceae</taxon>
        <taxon>Solibaculum</taxon>
    </lineage>
</organism>
<dbReference type="InterPro" id="IPR050469">
    <property type="entry name" value="Diguanylate_Cyclase"/>
</dbReference>
<accession>A0ABV1DXK7</accession>
<feature type="transmembrane region" description="Helical" evidence="1">
    <location>
        <begin position="6"/>
        <end position="25"/>
    </location>
</feature>
<dbReference type="PANTHER" id="PTHR45138">
    <property type="entry name" value="REGULATORY COMPONENTS OF SENSORY TRANSDUCTION SYSTEM"/>
    <property type="match status" value="1"/>
</dbReference>
<keyword evidence="1" id="KW-1133">Transmembrane helix</keyword>
<feature type="transmembrane region" description="Helical" evidence="1">
    <location>
        <begin position="138"/>
        <end position="163"/>
    </location>
</feature>
<dbReference type="GO" id="GO:0052621">
    <property type="term" value="F:diguanylate cyclase activity"/>
    <property type="evidence" value="ECO:0007669"/>
    <property type="project" value="UniProtKB-EC"/>
</dbReference>
<dbReference type="PROSITE" id="PS50887">
    <property type="entry name" value="GGDEF"/>
    <property type="match status" value="1"/>
</dbReference>
<gene>
    <name evidence="3" type="ORF">WMO26_00130</name>
</gene>
<evidence type="ECO:0000256" key="1">
    <source>
        <dbReference type="SAM" id="Phobius"/>
    </source>
</evidence>
<proteinExistence type="predicted"/>
<dbReference type="EMBL" id="JBBMFD010000001">
    <property type="protein sequence ID" value="MEQ2439230.1"/>
    <property type="molecule type" value="Genomic_DNA"/>
</dbReference>
<dbReference type="Pfam" id="PF00990">
    <property type="entry name" value="GGDEF"/>
    <property type="match status" value="1"/>
</dbReference>
<reference evidence="3 4" key="1">
    <citation type="submission" date="2024-03" db="EMBL/GenBank/DDBJ databases">
        <title>Human intestinal bacterial collection.</title>
        <authorList>
            <person name="Pauvert C."/>
            <person name="Hitch T.C.A."/>
            <person name="Clavel T."/>
        </authorList>
    </citation>
    <scope>NUCLEOTIDE SEQUENCE [LARGE SCALE GENOMIC DNA]</scope>
    <source>
        <strain evidence="3 4">CLA-JM-H44</strain>
    </source>
</reference>
<dbReference type="RefSeq" id="WP_349217468.1">
    <property type="nucleotide sequence ID" value="NZ_JBBMFD010000001.1"/>
</dbReference>
<comment type="caution">
    <text evidence="3">The sequence shown here is derived from an EMBL/GenBank/DDBJ whole genome shotgun (WGS) entry which is preliminary data.</text>
</comment>
<keyword evidence="3" id="KW-0808">Transferase</keyword>
<dbReference type="InterPro" id="IPR043128">
    <property type="entry name" value="Rev_trsase/Diguanyl_cyclase"/>
</dbReference>
<dbReference type="InterPro" id="IPR000160">
    <property type="entry name" value="GGDEF_dom"/>
</dbReference>
<dbReference type="Gene3D" id="3.30.70.270">
    <property type="match status" value="1"/>
</dbReference>
<keyword evidence="1" id="KW-0812">Transmembrane</keyword>
<dbReference type="NCBIfam" id="TIGR00254">
    <property type="entry name" value="GGDEF"/>
    <property type="match status" value="1"/>
</dbReference>
<evidence type="ECO:0000313" key="3">
    <source>
        <dbReference type="EMBL" id="MEQ2439230.1"/>
    </source>
</evidence>
<keyword evidence="3" id="KW-0548">Nucleotidyltransferase</keyword>
<feature type="domain" description="GGDEF" evidence="2">
    <location>
        <begin position="248"/>
        <end position="380"/>
    </location>
</feature>
<feature type="transmembrane region" description="Helical" evidence="1">
    <location>
        <begin position="37"/>
        <end position="57"/>
    </location>
</feature>
<evidence type="ECO:0000313" key="4">
    <source>
        <dbReference type="Proteomes" id="UP001489509"/>
    </source>
</evidence>
<feature type="transmembrane region" description="Helical" evidence="1">
    <location>
        <begin position="175"/>
        <end position="195"/>
    </location>
</feature>
<evidence type="ECO:0000259" key="2">
    <source>
        <dbReference type="PROSITE" id="PS50887"/>
    </source>
</evidence>
<keyword evidence="1" id="KW-0472">Membrane</keyword>
<dbReference type="PANTHER" id="PTHR45138:SF9">
    <property type="entry name" value="DIGUANYLATE CYCLASE DGCM-RELATED"/>
    <property type="match status" value="1"/>
</dbReference>
<dbReference type="SUPFAM" id="SSF55073">
    <property type="entry name" value="Nucleotide cyclase"/>
    <property type="match status" value="1"/>
</dbReference>
<sequence>MNIQASIALDVLSMVYVLILFLNLGHKTKKARLDYQYFWIMGTVCVFLALDAAYFLFYGKEGMVCQVLLMIIKSLYLIVNCLVIWLWARYIDYTVFGDGFGRKKHCIFYDCVLLLNSGAVLVNLFTGFLFSISLQGTFVVGFAAMWTFTILNYLTMIMITVIVLKHKKEIQRNIFLPLLLFPLPPACAELIQIFFRPLSLICSYSISALLIFQISQNNAIYTDELSGLANRRMLNEHLSKWFSESKDAVICGIMMDLDGLKAVNDTYGHLAGDRAIVHMAQIIKSVERKDILGARYGGDEFVLIWLSEDGREMYNVEEQLEENKAKLNRLWPPHEQIDFSVGIFCCRDRDQFTAEEFLKQMDESMYQAKKEKKSCSATAL</sequence>
<name>A0ABV1DXK7_9FIRM</name>
<dbReference type="Proteomes" id="UP001489509">
    <property type="component" value="Unassembled WGS sequence"/>
</dbReference>
<protein>
    <submittedName>
        <fullName evidence="3">GGDEF domain-containing protein</fullName>
        <ecNumber evidence="3">2.7.7.65</ecNumber>
    </submittedName>
</protein>
<dbReference type="CDD" id="cd01949">
    <property type="entry name" value="GGDEF"/>
    <property type="match status" value="1"/>
</dbReference>
<feature type="transmembrane region" description="Helical" evidence="1">
    <location>
        <begin position="63"/>
        <end position="87"/>
    </location>
</feature>
<feature type="transmembrane region" description="Helical" evidence="1">
    <location>
        <begin position="107"/>
        <end position="132"/>
    </location>
</feature>